<feature type="compositionally biased region" description="Acidic residues" evidence="11">
    <location>
        <begin position="187"/>
        <end position="210"/>
    </location>
</feature>
<evidence type="ECO:0000256" key="1">
    <source>
        <dbReference type="ARBA" id="ARBA00004604"/>
    </source>
</evidence>
<evidence type="ECO:0000256" key="4">
    <source>
        <dbReference type="ARBA" id="ARBA00022741"/>
    </source>
</evidence>
<feature type="region of interest" description="Disordered" evidence="11">
    <location>
        <begin position="915"/>
        <end position="945"/>
    </location>
</feature>
<dbReference type="InterPro" id="IPR011709">
    <property type="entry name" value="DEAD-box_helicase_OB_fold"/>
</dbReference>
<evidence type="ECO:0000259" key="13">
    <source>
        <dbReference type="PROSITE" id="PS51194"/>
    </source>
</evidence>
<dbReference type="InterPro" id="IPR027417">
    <property type="entry name" value="P-loop_NTPase"/>
</dbReference>
<dbReference type="PROSITE" id="PS51194">
    <property type="entry name" value="HELICASE_CTER"/>
    <property type="match status" value="1"/>
</dbReference>
<feature type="domain" description="Helicase ATP-binding" evidence="12">
    <location>
        <begin position="358"/>
        <end position="537"/>
    </location>
</feature>
<evidence type="ECO:0000259" key="12">
    <source>
        <dbReference type="PROSITE" id="PS51192"/>
    </source>
</evidence>
<dbReference type="CDD" id="cd18791">
    <property type="entry name" value="SF2_C_RHA"/>
    <property type="match status" value="1"/>
</dbReference>
<keyword evidence="8" id="KW-0694">RNA-binding</keyword>
<dbReference type="SUPFAM" id="SSF52540">
    <property type="entry name" value="P-loop containing nucleoside triphosphate hydrolases"/>
    <property type="match status" value="1"/>
</dbReference>
<evidence type="ECO:0000256" key="10">
    <source>
        <dbReference type="ARBA" id="ARBA00047984"/>
    </source>
</evidence>
<dbReference type="PROSITE" id="PS51192">
    <property type="entry name" value="HELICASE_ATP_BIND_1"/>
    <property type="match status" value="1"/>
</dbReference>
<dbReference type="GO" id="GO:0016787">
    <property type="term" value="F:hydrolase activity"/>
    <property type="evidence" value="ECO:0007669"/>
    <property type="project" value="UniProtKB-KW"/>
</dbReference>
<dbReference type="GO" id="GO:0005730">
    <property type="term" value="C:nucleolus"/>
    <property type="evidence" value="ECO:0007669"/>
    <property type="project" value="UniProtKB-SubCell"/>
</dbReference>
<evidence type="ECO:0000256" key="5">
    <source>
        <dbReference type="ARBA" id="ARBA00022801"/>
    </source>
</evidence>
<keyword evidence="6" id="KW-0347">Helicase</keyword>
<dbReference type="Proteomes" id="UP000774326">
    <property type="component" value="Unassembled WGS sequence"/>
</dbReference>
<dbReference type="SMART" id="SM00847">
    <property type="entry name" value="HA2"/>
    <property type="match status" value="1"/>
</dbReference>
<dbReference type="OrthoDB" id="10253254at2759"/>
<dbReference type="PANTHER" id="PTHR18934:SF99">
    <property type="entry name" value="ATP-DEPENDENT RNA HELICASE DHX37-RELATED"/>
    <property type="match status" value="1"/>
</dbReference>
<dbReference type="Pfam" id="PF21010">
    <property type="entry name" value="HA2_C"/>
    <property type="match status" value="1"/>
</dbReference>
<comment type="similarity">
    <text evidence="2">Belongs to the DEAD box helicase family. DEAH subfamily.</text>
</comment>
<protein>
    <recommendedName>
        <fullName evidence="3">RNA helicase</fullName>
        <ecNumber evidence="3">3.6.4.13</ecNumber>
    </recommendedName>
</protein>
<proteinExistence type="inferred from homology"/>
<evidence type="ECO:0000313" key="14">
    <source>
        <dbReference type="EMBL" id="KAH3685556.1"/>
    </source>
</evidence>
<feature type="compositionally biased region" description="Basic and acidic residues" evidence="11">
    <location>
        <begin position="55"/>
        <end position="87"/>
    </location>
</feature>
<keyword evidence="15" id="KW-1185">Reference proteome</keyword>
<dbReference type="GO" id="GO:1990904">
    <property type="term" value="C:ribonucleoprotein complex"/>
    <property type="evidence" value="ECO:0007669"/>
    <property type="project" value="UniProtKB-ARBA"/>
</dbReference>
<feature type="region of interest" description="Disordered" evidence="11">
    <location>
        <begin position="607"/>
        <end position="630"/>
    </location>
</feature>
<keyword evidence="5" id="KW-0378">Hydrolase</keyword>
<evidence type="ECO:0000313" key="15">
    <source>
        <dbReference type="Proteomes" id="UP000774326"/>
    </source>
</evidence>
<reference evidence="14" key="2">
    <citation type="submission" date="2021-01" db="EMBL/GenBank/DDBJ databases">
        <authorList>
            <person name="Schikora-Tamarit M.A."/>
        </authorList>
    </citation>
    <scope>NUCLEOTIDE SEQUENCE</scope>
    <source>
        <strain evidence="14">CBS2887</strain>
    </source>
</reference>
<comment type="catalytic activity">
    <reaction evidence="10">
        <text>ATP + H2O = ADP + phosphate + H(+)</text>
        <dbReference type="Rhea" id="RHEA:13065"/>
        <dbReference type="ChEBI" id="CHEBI:15377"/>
        <dbReference type="ChEBI" id="CHEBI:15378"/>
        <dbReference type="ChEBI" id="CHEBI:30616"/>
        <dbReference type="ChEBI" id="CHEBI:43474"/>
        <dbReference type="ChEBI" id="CHEBI:456216"/>
        <dbReference type="EC" id="3.6.4.13"/>
    </reaction>
</comment>
<dbReference type="Pfam" id="PF07717">
    <property type="entry name" value="OB_NTP_bind"/>
    <property type="match status" value="1"/>
</dbReference>
<feature type="compositionally biased region" description="Low complexity" evidence="11">
    <location>
        <begin position="98"/>
        <end position="108"/>
    </location>
</feature>
<dbReference type="InterPro" id="IPR002464">
    <property type="entry name" value="DNA/RNA_helicase_DEAH_CS"/>
</dbReference>
<dbReference type="GO" id="GO:0003724">
    <property type="term" value="F:RNA helicase activity"/>
    <property type="evidence" value="ECO:0007669"/>
    <property type="project" value="UniProtKB-EC"/>
</dbReference>
<dbReference type="SMART" id="SM00490">
    <property type="entry name" value="HELICc"/>
    <property type="match status" value="1"/>
</dbReference>
<dbReference type="GO" id="GO:0000462">
    <property type="term" value="P:maturation of SSU-rRNA from tricistronic rRNA transcript (SSU-rRNA, 5.8S rRNA, LSU-rRNA)"/>
    <property type="evidence" value="ECO:0007669"/>
    <property type="project" value="TreeGrafter"/>
</dbReference>
<dbReference type="FunFam" id="3.40.50.300:FF:000637">
    <property type="entry name" value="ATP-dependent RNA helicase DHX37/DHR1"/>
    <property type="match status" value="1"/>
</dbReference>
<dbReference type="InterPro" id="IPR011545">
    <property type="entry name" value="DEAD/DEAH_box_helicase_dom"/>
</dbReference>
<dbReference type="Pfam" id="PF00270">
    <property type="entry name" value="DEAD"/>
    <property type="match status" value="1"/>
</dbReference>
<sequence length="1225" mass="137484">PESKISRAKKKRFDKYVEHQLKREEKQILIEKLQDSKFDTSLLRPSRLLGQGRMTKKEEFKEALDLEKQGRGDERTKEVLYEEREVRDWDEDMGDTEPVSVAPAAASSYDNYSDGFDDEDEGSGSDSEDKDQEDQPKSTFVDLRPTALGGSGFGFQNIPKAKKVAKKSYTWRSRVMEKELAKGKAEIEDEADFDSDSDEEEEEEEEEVEADTAATEASLEENEESSEEEEEEEDQEEESSEEEADEDDSEEEEVDLRSKFEHSLKAESFKNWAAEQIRKLEGRSSSESLNIVASLPDIDYKPQIHEEDLDDGLIDNSAATNSANVSKGPAKFITIERPQAIQDSRMDLPVYAEEHRIMEAINHHDVVILCGETGSGKTTQVPQFLYESGYAGVEGDDSELMIGVTQPRRVAAVSMSERVSVEMGDHGDKVAHQIRFDSNVHKGTKLKFMTDGVLLREMTTDFIMQKYGAIVIDEAHERGVNTDILIGMLSRVVRLRAQLHSQDPKKYKKLKLVIMSATLRVSDFTENTTLFQVPPPVLQIQARQYPVSVHFNKTTKSDYVDEAFRKACKIHRKLPKGGILIFLTGQAEITGLVKKLKKEFPFPAKNRRAKSGKKTFGGKTDQGQEEDVIPDVKVNSKQADYEAEDIEFSVKSDKLTAEDQEEADDYVDSEDEEGFEETLDEDQTAQDPLFVLPLYSLLPQSEQMKVFNAPPGNSRLCIVSTNVAETSLTIPGIRYVIDCGRSKERQYDEDNGIQSFEINWVSKASAGQRSGRAGRTGPGHCYRLYSSAVYENDFTTFAKPEIQRMPIESIVLNMKAMGIENVVNFPFPTVPDRYALSKAEKLLKYLGALDADNKVTQLGKNISLFPLAPRFAKILLLADQGGCLGYVVAIVSALSVGDPFINENELGFDELKPKAKPAVNKNNDDSDGEVEVEEEQEQRVDPAELERKRKLRSKFNSSRAVFSKLDANSDALRVLSAVCAFDHIPSPSKSQFCSSNFLREKQMQEIVKLRKQITYLVKSITTRENIAISVSDSDLQLPLPSKTQIKLIKQMLTAGFLDQIAIRVDLLATDDFKITNAMNIQNIPYSPVVPLSTQSEKIPYVYIHPTSMIMNAGEIPPEYLVYQSITTPSNINPDSNLPPKPRMRLLTTTTPVTLTNLAKGTALITYSKPLGPPYAPKFIDGKTDLRECYVVPRFGSNVGNGNNSGWDLKVLKVRQRRVNGVWVNE</sequence>
<feature type="compositionally biased region" description="Acidic residues" evidence="11">
    <location>
        <begin position="925"/>
        <end position="936"/>
    </location>
</feature>
<gene>
    <name evidence="14" type="ORF">WICPIJ_003482</name>
</gene>
<evidence type="ECO:0000256" key="2">
    <source>
        <dbReference type="ARBA" id="ARBA00008792"/>
    </source>
</evidence>
<comment type="caution">
    <text evidence="14">The sequence shown here is derived from an EMBL/GenBank/DDBJ whole genome shotgun (WGS) entry which is preliminary data.</text>
</comment>
<evidence type="ECO:0000256" key="8">
    <source>
        <dbReference type="ARBA" id="ARBA00022884"/>
    </source>
</evidence>
<evidence type="ECO:0000256" key="7">
    <source>
        <dbReference type="ARBA" id="ARBA00022840"/>
    </source>
</evidence>
<feature type="domain" description="Helicase C-terminal" evidence="13">
    <location>
        <begin position="635"/>
        <end position="818"/>
    </location>
</feature>
<dbReference type="Gene3D" id="3.40.50.300">
    <property type="entry name" value="P-loop containing nucleotide triphosphate hydrolases"/>
    <property type="match status" value="2"/>
</dbReference>
<feature type="region of interest" description="Disordered" evidence="11">
    <location>
        <begin position="652"/>
        <end position="681"/>
    </location>
</feature>
<feature type="compositionally biased region" description="Acidic residues" evidence="11">
    <location>
        <begin position="115"/>
        <end position="132"/>
    </location>
</feature>
<feature type="non-terminal residue" evidence="14">
    <location>
        <position position="1"/>
    </location>
</feature>
<evidence type="ECO:0000256" key="6">
    <source>
        <dbReference type="ARBA" id="ARBA00022806"/>
    </source>
</evidence>
<feature type="compositionally biased region" description="Basic and acidic residues" evidence="11">
    <location>
        <begin position="174"/>
        <end position="186"/>
    </location>
</feature>
<feature type="region of interest" description="Disordered" evidence="11">
    <location>
        <begin position="49"/>
        <end position="257"/>
    </location>
</feature>
<dbReference type="AlphaFoldDB" id="A0A9P8Q7W0"/>
<dbReference type="InterPro" id="IPR014001">
    <property type="entry name" value="Helicase_ATP-bd"/>
</dbReference>
<dbReference type="EMBL" id="JAEUBG010001919">
    <property type="protein sequence ID" value="KAH3685556.1"/>
    <property type="molecule type" value="Genomic_DNA"/>
</dbReference>
<dbReference type="CDD" id="cd17982">
    <property type="entry name" value="DEXHc_DHX37"/>
    <property type="match status" value="1"/>
</dbReference>
<dbReference type="GO" id="GO:0003723">
    <property type="term" value="F:RNA binding"/>
    <property type="evidence" value="ECO:0007669"/>
    <property type="project" value="UniProtKB-KW"/>
</dbReference>
<keyword evidence="4" id="KW-0547">Nucleotide-binding</keyword>
<feature type="compositionally biased region" description="Acidic residues" evidence="11">
    <location>
        <begin position="658"/>
        <end position="681"/>
    </location>
</feature>
<organism evidence="14 15">
    <name type="scientific">Wickerhamomyces pijperi</name>
    <name type="common">Yeast</name>
    <name type="synonym">Pichia pijperi</name>
    <dbReference type="NCBI Taxonomy" id="599730"/>
    <lineage>
        <taxon>Eukaryota</taxon>
        <taxon>Fungi</taxon>
        <taxon>Dikarya</taxon>
        <taxon>Ascomycota</taxon>
        <taxon>Saccharomycotina</taxon>
        <taxon>Saccharomycetes</taxon>
        <taxon>Phaffomycetales</taxon>
        <taxon>Wickerhamomycetaceae</taxon>
        <taxon>Wickerhamomyces</taxon>
    </lineage>
</organism>
<dbReference type="GO" id="GO:0005524">
    <property type="term" value="F:ATP binding"/>
    <property type="evidence" value="ECO:0007669"/>
    <property type="project" value="UniProtKB-KW"/>
</dbReference>
<keyword evidence="7" id="KW-0067">ATP-binding</keyword>
<dbReference type="InterPro" id="IPR048333">
    <property type="entry name" value="HA2_WH"/>
</dbReference>
<dbReference type="EC" id="3.6.4.13" evidence="3"/>
<dbReference type="SMART" id="SM00487">
    <property type="entry name" value="DEXDc"/>
    <property type="match status" value="1"/>
</dbReference>
<evidence type="ECO:0000256" key="3">
    <source>
        <dbReference type="ARBA" id="ARBA00012552"/>
    </source>
</evidence>
<name>A0A9P8Q7W0_WICPI</name>
<dbReference type="Gene3D" id="1.20.120.1080">
    <property type="match status" value="1"/>
</dbReference>
<dbReference type="PANTHER" id="PTHR18934">
    <property type="entry name" value="ATP-DEPENDENT RNA HELICASE"/>
    <property type="match status" value="1"/>
</dbReference>
<dbReference type="PROSITE" id="PS00690">
    <property type="entry name" value="DEAH_ATP_HELICASE"/>
    <property type="match status" value="1"/>
</dbReference>
<dbReference type="Pfam" id="PF00271">
    <property type="entry name" value="Helicase_C"/>
    <property type="match status" value="1"/>
</dbReference>
<reference evidence="14" key="1">
    <citation type="journal article" date="2021" name="Open Biol.">
        <title>Shared evolutionary footprints suggest mitochondrial oxidative damage underlies multiple complex I losses in fungi.</title>
        <authorList>
            <person name="Schikora-Tamarit M.A."/>
            <person name="Marcet-Houben M."/>
            <person name="Nosek J."/>
            <person name="Gabaldon T."/>
        </authorList>
    </citation>
    <scope>NUCLEOTIDE SEQUENCE</scope>
    <source>
        <strain evidence="14">CBS2887</strain>
    </source>
</reference>
<dbReference type="FunFam" id="3.40.50.300:FF:003770">
    <property type="entry name" value="ATP-dependent RNA helicase DHR1, putative"/>
    <property type="match status" value="1"/>
</dbReference>
<keyword evidence="9" id="KW-0539">Nucleus</keyword>
<dbReference type="Pfam" id="PF04408">
    <property type="entry name" value="WHD_HA2"/>
    <property type="match status" value="1"/>
</dbReference>
<comment type="subcellular location">
    <subcellularLocation>
        <location evidence="1">Nucleus</location>
        <location evidence="1">Nucleolus</location>
    </subcellularLocation>
</comment>
<evidence type="ECO:0000256" key="11">
    <source>
        <dbReference type="SAM" id="MobiDB-lite"/>
    </source>
</evidence>
<feature type="compositionally biased region" description="Acidic residues" evidence="11">
    <location>
        <begin position="218"/>
        <end position="254"/>
    </location>
</feature>
<accession>A0A9P8Q7W0</accession>
<dbReference type="InterPro" id="IPR007502">
    <property type="entry name" value="Helicase-assoc_dom"/>
</dbReference>
<dbReference type="InterPro" id="IPR001650">
    <property type="entry name" value="Helicase_C-like"/>
</dbReference>
<evidence type="ECO:0000256" key="9">
    <source>
        <dbReference type="ARBA" id="ARBA00023242"/>
    </source>
</evidence>